<proteinExistence type="predicted"/>
<dbReference type="EMBL" id="UOFC01000087">
    <property type="protein sequence ID" value="VAW46089.1"/>
    <property type="molecule type" value="Genomic_DNA"/>
</dbReference>
<gene>
    <name evidence="1" type="ORF">MNBD_GAMMA03-2089</name>
</gene>
<protein>
    <submittedName>
        <fullName evidence="1">Uncharacterized protein</fullName>
    </submittedName>
</protein>
<evidence type="ECO:0000313" key="1">
    <source>
        <dbReference type="EMBL" id="VAW46089.1"/>
    </source>
</evidence>
<accession>A0A3B0W9T5</accession>
<name>A0A3B0W9T5_9ZZZZ</name>
<reference evidence="1" key="1">
    <citation type="submission" date="2018-06" db="EMBL/GenBank/DDBJ databases">
        <authorList>
            <person name="Zhirakovskaya E."/>
        </authorList>
    </citation>
    <scope>NUCLEOTIDE SEQUENCE</scope>
</reference>
<organism evidence="1">
    <name type="scientific">hydrothermal vent metagenome</name>
    <dbReference type="NCBI Taxonomy" id="652676"/>
    <lineage>
        <taxon>unclassified sequences</taxon>
        <taxon>metagenomes</taxon>
        <taxon>ecological metagenomes</taxon>
    </lineage>
</organism>
<sequence>EQPEACQALLQWAGLTAAEPINYLALREAGIERIADSVEAHIDLESLME</sequence>
<dbReference type="AlphaFoldDB" id="A0A3B0W9T5"/>
<feature type="non-terminal residue" evidence="1">
    <location>
        <position position="1"/>
    </location>
</feature>